<dbReference type="RefSeq" id="WP_092456264.1">
    <property type="nucleotide sequence ID" value="NZ_FPCJ01000001.1"/>
</dbReference>
<dbReference type="CDD" id="cd02440">
    <property type="entry name" value="AdoMet_MTases"/>
    <property type="match status" value="1"/>
</dbReference>
<reference evidence="2" key="1">
    <citation type="submission" date="2016-10" db="EMBL/GenBank/DDBJ databases">
        <authorList>
            <person name="Varghese N."/>
            <person name="Submissions S."/>
        </authorList>
    </citation>
    <scope>NUCLEOTIDE SEQUENCE [LARGE SCALE GENOMIC DNA]</scope>
    <source>
        <strain evidence="2">DSM 14807</strain>
    </source>
</reference>
<name>A0A1I7MYI6_9BACT</name>
<gene>
    <name evidence="1" type="ORF">SAMN05660895_0122</name>
</gene>
<dbReference type="EMBL" id="FPCJ01000001">
    <property type="protein sequence ID" value="SFV27483.1"/>
    <property type="molecule type" value="Genomic_DNA"/>
</dbReference>
<evidence type="ECO:0000313" key="1">
    <source>
        <dbReference type="EMBL" id="SFV27483.1"/>
    </source>
</evidence>
<keyword evidence="2" id="KW-1185">Reference proteome</keyword>
<dbReference type="InterPro" id="IPR029063">
    <property type="entry name" value="SAM-dependent_MTases_sf"/>
</dbReference>
<dbReference type="InterPro" id="IPR010743">
    <property type="entry name" value="Methionine_synth_MetW"/>
</dbReference>
<protein>
    <submittedName>
        <fullName evidence="1">Methionine biosynthesis protein MetW</fullName>
    </submittedName>
</protein>
<dbReference type="Pfam" id="PF07021">
    <property type="entry name" value="MetW"/>
    <property type="match status" value="1"/>
</dbReference>
<dbReference type="Proteomes" id="UP000199537">
    <property type="component" value="Unassembled WGS sequence"/>
</dbReference>
<dbReference type="OrthoDB" id="3896938at2"/>
<dbReference type="Gene3D" id="3.40.50.150">
    <property type="entry name" value="Vaccinia Virus protein VP39"/>
    <property type="match status" value="1"/>
</dbReference>
<organism evidence="1 2">
    <name type="scientific">Thermoflavifilum thermophilum</name>
    <dbReference type="NCBI Taxonomy" id="1393122"/>
    <lineage>
        <taxon>Bacteria</taxon>
        <taxon>Pseudomonadati</taxon>
        <taxon>Bacteroidota</taxon>
        <taxon>Chitinophagia</taxon>
        <taxon>Chitinophagales</taxon>
        <taxon>Chitinophagaceae</taxon>
        <taxon>Thermoflavifilum</taxon>
    </lineage>
</organism>
<accession>A0A1I7MYI6</accession>
<dbReference type="AlphaFoldDB" id="A0A1I7MYI6"/>
<proteinExistence type="predicted"/>
<dbReference type="STRING" id="1393122.SAMN05660895_0122"/>
<evidence type="ECO:0000313" key="2">
    <source>
        <dbReference type="Proteomes" id="UP000199537"/>
    </source>
</evidence>
<sequence length="233" mass="27073">MVNVNKNITHTVAIDHPEINDNRNYNYLAFPVEERPEYSRIVSMIQAKSRVIDLGCGNGSLLQRLIKEKEVKAYGIELSESGVTICKEKGLQVEQGYIDERLPFQENAFDYAICNVTIQMVRYPEVLLTEMKRIAKYQIISFPNFAFYKNRIEMIIKGRMPKKMLFGYSWYNTGHIHQLSIKDMIELIQTIGGLKIIKIDVDETGKKLKNKIIQLFPNLFCVVPIFFLEKIEK</sequence>
<dbReference type="SUPFAM" id="SSF53335">
    <property type="entry name" value="S-adenosyl-L-methionine-dependent methyltransferases"/>
    <property type="match status" value="1"/>
</dbReference>